<name>A0A8H7SFA7_9FUNG</name>
<protein>
    <recommendedName>
        <fullName evidence="3">F-box domain-containing protein</fullName>
    </recommendedName>
</protein>
<dbReference type="Proteomes" id="UP000646827">
    <property type="component" value="Unassembled WGS sequence"/>
</dbReference>
<evidence type="ECO:0000313" key="1">
    <source>
        <dbReference type="EMBL" id="KAG2227388.1"/>
    </source>
</evidence>
<gene>
    <name evidence="1" type="ORF">INT45_004344</name>
</gene>
<keyword evidence="2" id="KW-1185">Reference proteome</keyword>
<dbReference type="EMBL" id="JAEPRB010000008">
    <property type="protein sequence ID" value="KAG2227388.1"/>
    <property type="molecule type" value="Genomic_DNA"/>
</dbReference>
<sequence>MLSKQENSANQTVDSLKIIPLKRSLEIASTDNNDEIRSTQTLEEIYNVNILPRIQNALNQEQNDKVIEESNRMLADLKSIEINVMKFQMNAWKNKGNLNQQLKYAKIIIEQAPKDSIGYINAAEVYSMRGQQVRARAITNRGMIYVRKIDKDGHAKLRKLDQDALCQISKRIDFIAELPYDLACMVANCFQFESLGEYIMVSRTWRERLLQYPTIWRRWTYDTYCNSMNRVCFLPKITAHIQELSVSNVSTSQSVFDNIIKLLESVEFPALRKLKIKARDMYIHNSEFLKKMGATVTHLSLFLNDAEVIPLSQVLMDCRNLIKLEYGFFGIDSTHFVSVTSLEYTTSLKELHVINSDIVALAGESLDGIIKNSPKLRVISLVGVDTSILPTIYHYCPDLVLLSLNTESFMDVNSIVSRISDEATDLQYLYLYTVSSFNYVKPFLEKHQNTLKELELGIGIGLSQGSQEDGAQNWRFLSFLKMPKLEYVLYDMESLSSLEQYVVPMIQHSPLIHVMKLRNFSNHGITDDMIQIMGTLSLHEIVIHCCKFVLTNKEAAIKIFQKLYDLSDVEIYHCFGTAQIALEAVASLPSLINLEIAGQNKMTMADLQSFIVKLVRNADCLMRVKFEDMTLNSKVLEKFQNGFYGKKILLRCIQGVTEDETQKALLDIPFSFEPEVVDEMY</sequence>
<comment type="caution">
    <text evidence="1">The sequence shown here is derived from an EMBL/GenBank/DDBJ whole genome shotgun (WGS) entry which is preliminary data.</text>
</comment>
<dbReference type="OrthoDB" id="2265362at2759"/>
<dbReference type="Gene3D" id="3.80.10.10">
    <property type="entry name" value="Ribonuclease Inhibitor"/>
    <property type="match status" value="1"/>
</dbReference>
<dbReference type="InterPro" id="IPR036047">
    <property type="entry name" value="F-box-like_dom_sf"/>
</dbReference>
<organism evidence="1 2">
    <name type="scientific">Circinella minor</name>
    <dbReference type="NCBI Taxonomy" id="1195481"/>
    <lineage>
        <taxon>Eukaryota</taxon>
        <taxon>Fungi</taxon>
        <taxon>Fungi incertae sedis</taxon>
        <taxon>Mucoromycota</taxon>
        <taxon>Mucoromycotina</taxon>
        <taxon>Mucoromycetes</taxon>
        <taxon>Mucorales</taxon>
        <taxon>Lichtheimiaceae</taxon>
        <taxon>Circinella</taxon>
    </lineage>
</organism>
<reference evidence="1 2" key="1">
    <citation type="submission" date="2020-12" db="EMBL/GenBank/DDBJ databases">
        <title>Metabolic potential, ecology and presence of endohyphal bacteria is reflected in genomic diversity of Mucoromycotina.</title>
        <authorList>
            <person name="Muszewska A."/>
            <person name="Okrasinska A."/>
            <person name="Steczkiewicz K."/>
            <person name="Drgas O."/>
            <person name="Orlowska M."/>
            <person name="Perlinska-Lenart U."/>
            <person name="Aleksandrzak-Piekarczyk T."/>
            <person name="Szatraj K."/>
            <person name="Zielenkiewicz U."/>
            <person name="Pilsyk S."/>
            <person name="Malc E."/>
            <person name="Mieczkowski P."/>
            <person name="Kruszewska J.S."/>
            <person name="Biernat P."/>
            <person name="Pawlowska J."/>
        </authorList>
    </citation>
    <scope>NUCLEOTIDE SEQUENCE [LARGE SCALE GENOMIC DNA]</scope>
    <source>
        <strain evidence="1 2">CBS 142.35</strain>
    </source>
</reference>
<dbReference type="SUPFAM" id="SSF81383">
    <property type="entry name" value="F-box domain"/>
    <property type="match status" value="1"/>
</dbReference>
<dbReference type="AlphaFoldDB" id="A0A8H7SFA7"/>
<accession>A0A8H7SFA7</accession>
<dbReference type="InterPro" id="IPR032675">
    <property type="entry name" value="LRR_dom_sf"/>
</dbReference>
<dbReference type="SUPFAM" id="SSF52047">
    <property type="entry name" value="RNI-like"/>
    <property type="match status" value="1"/>
</dbReference>
<evidence type="ECO:0008006" key="3">
    <source>
        <dbReference type="Google" id="ProtNLM"/>
    </source>
</evidence>
<proteinExistence type="predicted"/>
<evidence type="ECO:0000313" key="2">
    <source>
        <dbReference type="Proteomes" id="UP000646827"/>
    </source>
</evidence>